<feature type="region of interest" description="Disordered" evidence="1">
    <location>
        <begin position="34"/>
        <end position="58"/>
    </location>
</feature>
<evidence type="ECO:0000313" key="2">
    <source>
        <dbReference type="EMBL" id="VVD97655.1"/>
    </source>
</evidence>
<name>A0A5E4UC95_9BURK</name>
<evidence type="ECO:0000313" key="3">
    <source>
        <dbReference type="Proteomes" id="UP000383971"/>
    </source>
</evidence>
<proteinExistence type="predicted"/>
<evidence type="ECO:0000256" key="1">
    <source>
        <dbReference type="SAM" id="MobiDB-lite"/>
    </source>
</evidence>
<gene>
    <name evidence="2" type="ORF">PCO31111_01979</name>
</gene>
<accession>A0A5E4UC95</accession>
<organism evidence="2 3">
    <name type="scientific">Pandoraea communis</name>
    <dbReference type="NCBI Taxonomy" id="2508297"/>
    <lineage>
        <taxon>Bacteria</taxon>
        <taxon>Pseudomonadati</taxon>
        <taxon>Pseudomonadota</taxon>
        <taxon>Betaproteobacteria</taxon>
        <taxon>Burkholderiales</taxon>
        <taxon>Burkholderiaceae</taxon>
        <taxon>Pandoraea</taxon>
    </lineage>
</organism>
<feature type="compositionally biased region" description="Polar residues" evidence="1">
    <location>
        <begin position="34"/>
        <end position="44"/>
    </location>
</feature>
<dbReference type="Proteomes" id="UP000383971">
    <property type="component" value="Unassembled WGS sequence"/>
</dbReference>
<reference evidence="2 3" key="1">
    <citation type="submission" date="2019-08" db="EMBL/GenBank/DDBJ databases">
        <authorList>
            <person name="Peeters C."/>
        </authorList>
    </citation>
    <scope>NUCLEOTIDE SEQUENCE [LARGE SCALE GENOMIC DNA]</scope>
    <source>
        <strain evidence="2 3">LMG 31111</strain>
    </source>
</reference>
<keyword evidence="3" id="KW-1185">Reference proteome</keyword>
<dbReference type="EMBL" id="CABPSE010000005">
    <property type="protein sequence ID" value="VVD97655.1"/>
    <property type="molecule type" value="Genomic_DNA"/>
</dbReference>
<dbReference type="AlphaFoldDB" id="A0A5E4UC95"/>
<sequence length="58" mass="5900">MTMTSEKNTPGACEAPGVSVVPVMPFALRHSIVQTSNSSTSKTSVAFGGITPPAPRAP</sequence>
<protein>
    <submittedName>
        <fullName evidence="2">Uncharacterized protein</fullName>
    </submittedName>
</protein>